<sequence>MMLWTYQVARVDTVRHRNAAHIAQHWARQLRLGLTEWAPETDINTALEAAADAAGLSLKNAEHLSEQLRSNWYSTAGDVAQMSKEELQQMQIPVRVWAMVKAMVAADNAAAAAASAAAADSLEDRASSELAANTAAGSAAVELQQGDATGEVDATTSAAGQELHPDIMQRRMPRNFVGTNSAGSTRVQVTSKKAVKPYALKDEQLSAALREELSQLKRFCCGTFYGQRVEPLRPVSFNVYREELWRMLGWAHTERGVPLEQLRLATLVPSPGREGVSLLMDYQHWRQQKGVTARSHLLPIKATIVAARLLYHEQSSPSAKPPYRDLGVMQELALMLRNAHKAAAHAPLVADESKKWLQWDEFTSFVQALRAECAGLTATGQPRVRREVACSLQRYLIVAILSVVPDRQRTLRELEVGRTLLQQADGSWVIKHAAADYKTGKKYGDRPPLLIAPFIYPELEAFIGTWRQELAPKTSMLFCKPRSGEALDVDAVTDVFKKAALRLTGKATHPHLVRDMIVTHLRESGASEQDMESLALLMGHSVKEQRGTYDRRTKAQKVQPAVDLMLELADVEAAVAAALAKAGRAPGPAEVQLVQRLRANLYNTAGDVAAMSQEELELVDVPAKLAFILRQQLQRQGQQAQQQPTAQQELIDIMQRRMPAYQQPLSSIQKTRVRSSPLQSLEPYSLQEAHMPSSLQAELAALERFCTTRFFGQMSEPLQPVTYRSVTKHYVKLLLGFAHNVRGVPLEQLRLATLVPSPGREGVSLLMDYQHWRQQERGTASSTATVAIKAVVHVARFLYHDLAKPCAETKLRPYHDLEVVQELNAMQRTASKAAGRAARVADDSKKWLEWPDYLKMVSALRAECAGLTEAGKPRPRSQVAISLQRYLIVAILSVVPDRQRTLRELEVGRTLLQQADGSWVIKHAAADYKTGKQYGDRPPLLIAPFIYPELEAFIGTWRQELAPKTSMLFCKPRTGQPLDESAVYLLFKSAALRLTGKATHPHLVRDMIVTHLRMQRRSEAELEALALYMGHSLEMQRGTYDRRSKDQKVAPAQQLLQQLARQGKKGD</sequence>
<dbReference type="InterPro" id="IPR002104">
    <property type="entry name" value="Integrase_catalytic"/>
</dbReference>
<protein>
    <recommendedName>
        <fullName evidence="2">Tyr recombinase domain-containing protein</fullName>
    </recommendedName>
</protein>
<dbReference type="EMBL" id="CP126209">
    <property type="protein sequence ID" value="WIA10469.1"/>
    <property type="molecule type" value="Genomic_DNA"/>
</dbReference>
<evidence type="ECO:0000313" key="4">
    <source>
        <dbReference type="Proteomes" id="UP001244341"/>
    </source>
</evidence>
<organism evidence="3 4">
    <name type="scientific">Tetradesmus obliquus</name>
    <name type="common">Green alga</name>
    <name type="synonym">Acutodesmus obliquus</name>
    <dbReference type="NCBI Taxonomy" id="3088"/>
    <lineage>
        <taxon>Eukaryota</taxon>
        <taxon>Viridiplantae</taxon>
        <taxon>Chlorophyta</taxon>
        <taxon>core chlorophytes</taxon>
        <taxon>Chlorophyceae</taxon>
        <taxon>CS clade</taxon>
        <taxon>Sphaeropleales</taxon>
        <taxon>Scenedesmaceae</taxon>
        <taxon>Tetradesmus</taxon>
    </lineage>
</organism>
<keyword evidence="4" id="KW-1185">Reference proteome</keyword>
<accession>A0ABY8TMX9</accession>
<dbReference type="InterPro" id="IPR013762">
    <property type="entry name" value="Integrase-like_cat_sf"/>
</dbReference>
<dbReference type="Gene3D" id="1.10.443.10">
    <property type="entry name" value="Intergrase catalytic core"/>
    <property type="match status" value="2"/>
</dbReference>
<feature type="domain" description="Tyr recombinase" evidence="2">
    <location>
        <begin position="855"/>
        <end position="1053"/>
    </location>
</feature>
<keyword evidence="1" id="KW-0233">DNA recombination</keyword>
<dbReference type="SUPFAM" id="SSF56349">
    <property type="entry name" value="DNA breaking-rejoining enzymes"/>
    <property type="match status" value="2"/>
</dbReference>
<dbReference type="PROSITE" id="PS51898">
    <property type="entry name" value="TYR_RECOMBINASE"/>
    <property type="match status" value="1"/>
</dbReference>
<evidence type="ECO:0000256" key="1">
    <source>
        <dbReference type="ARBA" id="ARBA00023172"/>
    </source>
</evidence>
<name>A0ABY8TMX9_TETOB</name>
<proteinExistence type="predicted"/>
<gene>
    <name evidence="3" type="ORF">OEZ85_010660</name>
</gene>
<evidence type="ECO:0000313" key="3">
    <source>
        <dbReference type="EMBL" id="WIA10469.1"/>
    </source>
</evidence>
<reference evidence="3 4" key="1">
    <citation type="submission" date="2023-05" db="EMBL/GenBank/DDBJ databases">
        <title>A 100% complete, gapless, phased diploid assembly of the Scenedesmus obliquus UTEX 3031 genome.</title>
        <authorList>
            <person name="Biondi T.C."/>
            <person name="Hanschen E.R."/>
            <person name="Kwon T."/>
            <person name="Eng W."/>
            <person name="Kruse C.P.S."/>
            <person name="Koehler S.I."/>
            <person name="Kunde Y."/>
            <person name="Gleasner C.D."/>
            <person name="You Mak K.T."/>
            <person name="Polle J."/>
            <person name="Hovde B.T."/>
            <person name="Starkenburg S.R."/>
        </authorList>
    </citation>
    <scope>NUCLEOTIDE SEQUENCE [LARGE SCALE GENOMIC DNA]</scope>
    <source>
        <strain evidence="3 4">DOE0152z</strain>
    </source>
</reference>
<dbReference type="InterPro" id="IPR011010">
    <property type="entry name" value="DNA_brk_join_enz"/>
</dbReference>
<dbReference type="Proteomes" id="UP001244341">
    <property type="component" value="Chromosome 2b"/>
</dbReference>
<evidence type="ECO:0000259" key="2">
    <source>
        <dbReference type="PROSITE" id="PS51898"/>
    </source>
</evidence>